<dbReference type="Gene3D" id="1.10.287.130">
    <property type="match status" value="1"/>
</dbReference>
<dbReference type="Pfam" id="PF08447">
    <property type="entry name" value="PAS_3"/>
    <property type="match status" value="2"/>
</dbReference>
<dbReference type="InterPro" id="IPR011006">
    <property type="entry name" value="CheY-like_superfamily"/>
</dbReference>
<dbReference type="NCBIfam" id="TIGR00229">
    <property type="entry name" value="sensory_box"/>
    <property type="match status" value="4"/>
</dbReference>
<feature type="domain" description="HAMP" evidence="18">
    <location>
        <begin position="307"/>
        <end position="360"/>
    </location>
</feature>
<dbReference type="SMART" id="SM00091">
    <property type="entry name" value="PAS"/>
    <property type="match status" value="5"/>
</dbReference>
<dbReference type="EMBL" id="CP000148">
    <property type="protein sequence ID" value="ABB33685.2"/>
    <property type="molecule type" value="Genomic_DNA"/>
</dbReference>
<evidence type="ECO:0000259" key="14">
    <source>
        <dbReference type="PROSITE" id="PS50109"/>
    </source>
</evidence>
<feature type="coiled-coil region" evidence="12">
    <location>
        <begin position="345"/>
        <end position="372"/>
    </location>
</feature>
<dbReference type="Proteomes" id="UP000007073">
    <property type="component" value="Chromosome"/>
</dbReference>
<dbReference type="eggNOG" id="COG3437">
    <property type="taxonomic scope" value="Bacteria"/>
</dbReference>
<dbReference type="Gene3D" id="6.10.340.10">
    <property type="match status" value="1"/>
</dbReference>
<keyword evidence="5 11" id="KW-0597">Phosphoprotein</keyword>
<dbReference type="InterPro" id="IPR013767">
    <property type="entry name" value="PAS_fold"/>
</dbReference>
<dbReference type="PROSITE" id="PS50109">
    <property type="entry name" value="HIS_KIN"/>
    <property type="match status" value="1"/>
</dbReference>
<feature type="domain" description="PAS" evidence="16">
    <location>
        <begin position="1339"/>
        <end position="1393"/>
    </location>
</feature>
<protein>
    <recommendedName>
        <fullName evidence="3">histidine kinase</fullName>
        <ecNumber evidence="3">2.7.13.3</ecNumber>
    </recommendedName>
</protein>
<dbReference type="Pfam" id="PF02743">
    <property type="entry name" value="dCache_1"/>
    <property type="match status" value="1"/>
</dbReference>
<evidence type="ECO:0000256" key="12">
    <source>
        <dbReference type="SAM" id="Coils"/>
    </source>
</evidence>
<dbReference type="GO" id="GO:0006355">
    <property type="term" value="P:regulation of DNA-templated transcription"/>
    <property type="evidence" value="ECO:0007669"/>
    <property type="project" value="InterPro"/>
</dbReference>
<dbReference type="Gene3D" id="3.30.450.20">
    <property type="entry name" value="PAS domain"/>
    <property type="match status" value="6"/>
</dbReference>
<feature type="domain" description="PAS" evidence="16">
    <location>
        <begin position="636"/>
        <end position="706"/>
    </location>
</feature>
<evidence type="ECO:0000256" key="5">
    <source>
        <dbReference type="ARBA" id="ARBA00022553"/>
    </source>
</evidence>
<dbReference type="PROSITE" id="PS50112">
    <property type="entry name" value="PAS"/>
    <property type="match status" value="5"/>
</dbReference>
<keyword evidence="8 19" id="KW-0418">Kinase</keyword>
<dbReference type="InterPro" id="IPR036097">
    <property type="entry name" value="HisK_dim/P_sf"/>
</dbReference>
<dbReference type="CDD" id="cd00082">
    <property type="entry name" value="HisKA"/>
    <property type="match status" value="1"/>
</dbReference>
<feature type="domain" description="PAC" evidence="17">
    <location>
        <begin position="583"/>
        <end position="635"/>
    </location>
</feature>
<feature type="coiled-coil region" evidence="12">
    <location>
        <begin position="1301"/>
        <end position="1328"/>
    </location>
</feature>
<feature type="domain" description="Response regulatory" evidence="15">
    <location>
        <begin position="1176"/>
        <end position="1292"/>
    </location>
</feature>
<evidence type="ECO:0000259" key="18">
    <source>
        <dbReference type="PROSITE" id="PS50885"/>
    </source>
</evidence>
<evidence type="ECO:0000256" key="8">
    <source>
        <dbReference type="ARBA" id="ARBA00022777"/>
    </source>
</evidence>
<dbReference type="PROSITE" id="PS50110">
    <property type="entry name" value="RESPONSE_REGULATORY"/>
    <property type="match status" value="1"/>
</dbReference>
<evidence type="ECO:0000256" key="11">
    <source>
        <dbReference type="PROSITE-ProRule" id="PRU00169"/>
    </source>
</evidence>
<feature type="transmembrane region" description="Helical" evidence="13">
    <location>
        <begin position="286"/>
        <end position="309"/>
    </location>
</feature>
<dbReference type="Gene3D" id="3.30.565.10">
    <property type="entry name" value="Histidine kinase-like ATPase, C-terminal domain"/>
    <property type="match status" value="1"/>
</dbReference>
<dbReference type="InterPro" id="IPR000014">
    <property type="entry name" value="PAS"/>
</dbReference>
<evidence type="ECO:0000259" key="17">
    <source>
        <dbReference type="PROSITE" id="PS50113"/>
    </source>
</evidence>
<evidence type="ECO:0000313" key="19">
    <source>
        <dbReference type="EMBL" id="ABB33685.2"/>
    </source>
</evidence>
<evidence type="ECO:0000256" key="4">
    <source>
        <dbReference type="ARBA" id="ARBA00022475"/>
    </source>
</evidence>
<evidence type="ECO:0000259" key="16">
    <source>
        <dbReference type="PROSITE" id="PS50112"/>
    </source>
</evidence>
<dbReference type="eggNOG" id="COG3829">
    <property type="taxonomic scope" value="Bacteria"/>
</dbReference>
<feature type="domain" description="Histidine kinase" evidence="14">
    <location>
        <begin position="924"/>
        <end position="1162"/>
    </location>
</feature>
<feature type="domain" description="PAC" evidence="17">
    <location>
        <begin position="709"/>
        <end position="761"/>
    </location>
</feature>
<dbReference type="CDD" id="cd12912">
    <property type="entry name" value="PDC2_MCP_like"/>
    <property type="match status" value="1"/>
</dbReference>
<evidence type="ECO:0000256" key="1">
    <source>
        <dbReference type="ARBA" id="ARBA00000085"/>
    </source>
</evidence>
<organism evidence="19 20">
    <name type="scientific">Geobacter metallireducens (strain ATCC 53774 / DSM 7210 / GS-15)</name>
    <dbReference type="NCBI Taxonomy" id="269799"/>
    <lineage>
        <taxon>Bacteria</taxon>
        <taxon>Pseudomonadati</taxon>
        <taxon>Thermodesulfobacteriota</taxon>
        <taxon>Desulfuromonadia</taxon>
        <taxon>Geobacterales</taxon>
        <taxon>Geobacteraceae</taxon>
        <taxon>Geobacter</taxon>
    </lineage>
</organism>
<dbReference type="InterPro" id="IPR003661">
    <property type="entry name" value="HisK_dim/P_dom"/>
</dbReference>
<evidence type="ECO:0000256" key="9">
    <source>
        <dbReference type="ARBA" id="ARBA00022989"/>
    </source>
</evidence>
<dbReference type="SUPFAM" id="SSF55874">
    <property type="entry name" value="ATPase domain of HSP90 chaperone/DNA topoisomerase II/histidine kinase"/>
    <property type="match status" value="1"/>
</dbReference>
<keyword evidence="10 13" id="KW-0472">Membrane</keyword>
<reference evidence="19 20" key="1">
    <citation type="submission" date="2005-10" db="EMBL/GenBank/DDBJ databases">
        <title>Complete sequence of Geobacter metallireducens GS-15.</title>
        <authorList>
            <consortium name="US DOE Joint Genome Institute"/>
            <person name="Copeland A."/>
            <person name="Lucas S."/>
            <person name="Lapidus A."/>
            <person name="Barry K."/>
            <person name="Detter J.C."/>
            <person name="Glavina T."/>
            <person name="Hammon N."/>
            <person name="Israni S."/>
            <person name="Pitluck S."/>
            <person name="Di Bartolo G."/>
            <person name="Chain P."/>
            <person name="Schmutz J."/>
            <person name="Larimer F."/>
            <person name="Land M."/>
            <person name="Kyrpides N."/>
            <person name="Ivanova N."/>
            <person name="Richardson P."/>
        </authorList>
    </citation>
    <scope>NUCLEOTIDE SEQUENCE [LARGE SCALE GENOMIC DNA]</scope>
    <source>
        <strain evidence="20">ATCC 53774 / DSM 7210 / GS-15</strain>
    </source>
</reference>
<evidence type="ECO:0000313" key="20">
    <source>
        <dbReference type="Proteomes" id="UP000007073"/>
    </source>
</evidence>
<dbReference type="InterPro" id="IPR013656">
    <property type="entry name" value="PAS_4"/>
</dbReference>
<dbReference type="InterPro" id="IPR000700">
    <property type="entry name" value="PAS-assoc_C"/>
</dbReference>
<dbReference type="InterPro" id="IPR004358">
    <property type="entry name" value="Sig_transdc_His_kin-like_C"/>
</dbReference>
<dbReference type="InterPro" id="IPR003594">
    <property type="entry name" value="HATPase_dom"/>
</dbReference>
<dbReference type="SUPFAM" id="SSF55785">
    <property type="entry name" value="PYP-like sensor domain (PAS domain)"/>
    <property type="match status" value="5"/>
</dbReference>
<feature type="domain" description="PAS" evidence="16">
    <location>
        <begin position="365"/>
        <end position="424"/>
    </location>
</feature>
<dbReference type="PANTHER" id="PTHR43304:SF1">
    <property type="entry name" value="PAC DOMAIN-CONTAINING PROTEIN"/>
    <property type="match status" value="1"/>
</dbReference>
<dbReference type="Pfam" id="PF13426">
    <property type="entry name" value="PAS_9"/>
    <property type="match status" value="1"/>
</dbReference>
<evidence type="ECO:0000256" key="10">
    <source>
        <dbReference type="ARBA" id="ARBA00023136"/>
    </source>
</evidence>
<reference evidence="19 20" key="2">
    <citation type="journal article" date="2009" name="BMC Microbiol.">
        <title>The genome sequence of Geobacter metallireducens: features of metabolism, physiology and regulation common and dissimilar to Geobacter sulfurreducens.</title>
        <authorList>
            <person name="Aklujkar M."/>
            <person name="Krushkal J."/>
            <person name="DiBartolo G."/>
            <person name="Lapidus A."/>
            <person name="Land M.L."/>
            <person name="Lovley D.R."/>
        </authorList>
    </citation>
    <scope>NUCLEOTIDE SEQUENCE [LARGE SCALE GENOMIC DNA]</scope>
    <source>
        <strain evidence="20">ATCC 53774 / DSM 7210 / GS-15</strain>
    </source>
</reference>
<dbReference type="InterPro" id="IPR036890">
    <property type="entry name" value="HATPase_C_sf"/>
</dbReference>
<dbReference type="SUPFAM" id="SSF52172">
    <property type="entry name" value="CheY-like"/>
    <property type="match status" value="1"/>
</dbReference>
<keyword evidence="6" id="KW-0808">Transferase</keyword>
<dbReference type="FunFam" id="3.30.450.20:FF:000099">
    <property type="entry name" value="Sensory box sensor histidine kinase"/>
    <property type="match status" value="1"/>
</dbReference>
<dbReference type="PANTHER" id="PTHR43304">
    <property type="entry name" value="PHYTOCHROME-LIKE PROTEIN CPH1"/>
    <property type="match status" value="1"/>
</dbReference>
<evidence type="ECO:0000256" key="13">
    <source>
        <dbReference type="SAM" id="Phobius"/>
    </source>
</evidence>
<dbReference type="Pfam" id="PF08448">
    <property type="entry name" value="PAS_4"/>
    <property type="match status" value="1"/>
</dbReference>
<evidence type="ECO:0000256" key="2">
    <source>
        <dbReference type="ARBA" id="ARBA00004651"/>
    </source>
</evidence>
<dbReference type="Pfam" id="PF00072">
    <property type="entry name" value="Response_reg"/>
    <property type="match status" value="1"/>
</dbReference>
<dbReference type="InterPro" id="IPR001610">
    <property type="entry name" value="PAC"/>
</dbReference>
<dbReference type="InterPro" id="IPR033479">
    <property type="entry name" value="dCache_1"/>
</dbReference>
<name>Q39PY9_GEOMG</name>
<dbReference type="InterPro" id="IPR052162">
    <property type="entry name" value="Sensor_kinase/Photoreceptor"/>
</dbReference>
<dbReference type="eggNOG" id="COG4191">
    <property type="taxonomic scope" value="Bacteria"/>
</dbReference>
<comment type="subcellular location">
    <subcellularLocation>
        <location evidence="2">Cell membrane</location>
        <topology evidence="2">Multi-pass membrane protein</topology>
    </subcellularLocation>
</comment>
<dbReference type="InterPro" id="IPR001789">
    <property type="entry name" value="Sig_transdc_resp-reg_receiver"/>
</dbReference>
<dbReference type="KEGG" id="gme:Gmet_3477"/>
<dbReference type="SMART" id="SM00448">
    <property type="entry name" value="REC"/>
    <property type="match status" value="1"/>
</dbReference>
<evidence type="ECO:0000259" key="15">
    <source>
        <dbReference type="PROSITE" id="PS50110"/>
    </source>
</evidence>
<keyword evidence="4" id="KW-1003">Cell membrane</keyword>
<comment type="catalytic activity">
    <reaction evidence="1">
        <text>ATP + protein L-histidine = ADP + protein N-phospho-L-histidine.</text>
        <dbReference type="EC" id="2.7.13.3"/>
    </reaction>
</comment>
<keyword evidence="9 13" id="KW-1133">Transmembrane helix</keyword>
<dbReference type="SUPFAM" id="SSF47384">
    <property type="entry name" value="Homodimeric domain of signal transducing histidine kinase"/>
    <property type="match status" value="1"/>
</dbReference>
<dbReference type="CDD" id="cd12914">
    <property type="entry name" value="PDC1_DGC_like"/>
    <property type="match status" value="1"/>
</dbReference>
<dbReference type="InterPro" id="IPR013655">
    <property type="entry name" value="PAS_fold_3"/>
</dbReference>
<dbReference type="GO" id="GO:0005886">
    <property type="term" value="C:plasma membrane"/>
    <property type="evidence" value="ECO:0007669"/>
    <property type="project" value="UniProtKB-SubCell"/>
</dbReference>
<accession>Q39PY9</accession>
<evidence type="ECO:0000256" key="3">
    <source>
        <dbReference type="ARBA" id="ARBA00012438"/>
    </source>
</evidence>
<dbReference type="PROSITE" id="PS50113">
    <property type="entry name" value="PAC"/>
    <property type="match status" value="3"/>
</dbReference>
<feature type="domain" description="PAC" evidence="17">
    <location>
        <begin position="440"/>
        <end position="492"/>
    </location>
</feature>
<keyword evidence="20" id="KW-1185">Reference proteome</keyword>
<dbReference type="EC" id="2.7.13.3" evidence="3"/>
<dbReference type="GO" id="GO:0000155">
    <property type="term" value="F:phosphorelay sensor kinase activity"/>
    <property type="evidence" value="ECO:0007669"/>
    <property type="project" value="InterPro"/>
</dbReference>
<dbReference type="Pfam" id="PF02518">
    <property type="entry name" value="HATPase_c"/>
    <property type="match status" value="1"/>
</dbReference>
<dbReference type="SMART" id="SM00387">
    <property type="entry name" value="HATPase_c"/>
    <property type="match status" value="1"/>
</dbReference>
<dbReference type="Gene3D" id="3.40.50.2300">
    <property type="match status" value="1"/>
</dbReference>
<dbReference type="eggNOG" id="COG2202">
    <property type="taxonomic scope" value="Bacteria"/>
</dbReference>
<dbReference type="HOGENOM" id="CLU_000445_114_21_7"/>
<dbReference type="InterPro" id="IPR035965">
    <property type="entry name" value="PAS-like_dom_sf"/>
</dbReference>
<dbReference type="SMART" id="SM00086">
    <property type="entry name" value="PAC"/>
    <property type="match status" value="3"/>
</dbReference>
<gene>
    <name evidence="19" type="ordered locus">Gmet_3477</name>
</gene>
<dbReference type="InterPro" id="IPR005467">
    <property type="entry name" value="His_kinase_dom"/>
</dbReference>
<dbReference type="CDD" id="cd17569">
    <property type="entry name" value="REC_HupR-like"/>
    <property type="match status" value="1"/>
</dbReference>
<sequence>MRPLSLKSKMSITVFLLVAVLMSSLAFFSYGYFEGEFKRLICAQQFTLVSSLADEVDDELATSSALLRETAKRMPLDAYGDPLKAQRYLDGCAETLSVFDDGLSLFSPEGTLMAATPHEPNLLGKDYSYREYFRQTVATGRPHISIPYCTTRQHRNPAVMFTVPLFGTDGKLAGILAGSFDLLKDNFLGKIEKTRVGKTGYLYTFNADRRLITHPDSPRILETVPVGKNIGFERALQGFEGSMENVTSRGNRGITSFKRLRNASWTIAAHYPVDEAYAPVHAVKKYLLAALVGAILLSIFVVRLTMAYLTAPLLHFTRHVANLGDMSPKGRRFSAPSRDEIGTLAETFNAMVARLEKKEEELKRSKELYQVVADFSTDMAVWRNSDGTMAYVSPHCFQITGYTDAEFYADPGLMDRIIHPDDRDLWIEHKETVGTEIQATPLEFRIVTKANEVRWVSHFCRFVHDEAGELIGVRGSFSDISAKKMALDVVIAQKNFAENLISSATAPIFVLDSRNRILFWNKACEELTGYPAATMIGTDRQWQPFYCGRRPTLADVIIDCGEEATLSELYEKFSPSQLAKEGMQAEGWYLGLGGKNRYILFDAAPIRNAEGELVAAIETFHDITDRQIAEDSVVLLKDFYLTLFEEFPALIWRSGTDAKCNYFNKTWLQFTGRSLEEELGGGWAEGVHPEDLERCVSTYLRAFDSREPFSMEYRLRCHDGDYRWIVHTGRPFQEPDGAFAGYIGVCYDITDRRRAAEKLRESQRDLAQKHKQLSTLFMEVEMAKKEWEQTLDCIGDLVILTDNEGHIRRCNRAVVELAGLPYQDVLGREWRSIVLSPEMERIRFTQEGGELFHRLTERWFFCAIYPFRQKNESGMSGSVVTLHDTTELKKVGEALEKAYGELKEAQGQMLQREKMASIGQLAAGVAHEINNPIGFIMSNLGTLGKYLGRIREFIAAQDETIAELEGEAVSQRLAQAKKTLKIEYIMGDIDGLITESLDGAERVKKIVQDLKGFSRVDEAEVKVVDLRECLDSTINIVWNELKYKATLKKEYGDVPPLRCNPQQLNQVFMNLLVNAGHAIESQGEITVRTWREGEDAFIAISDTGCGIPEEIRARIFEPFFTTKEVGKGTGLGLSISYDIVKKHGGEITVESEQGRGTTFTVRSLSGRGTDMDEQVRILCVDDEMNVLRSLGRMFLDDNYDILTASSAAEGLEILERESPVQIVISDYRMPVMNGVDFLRKVCTQWPDTVRIVLSGYADTAAIVAAINEGQIYKFVPKPWTDDELRVTVINALEKYQLQKHNAKLLDELSRSNEELVLMNENLEAIVAERTEEVLFRNRALSAAQNILDALPVGVLGMDTEGTVVQCNRSAARLLGLDEYAVVGRGAAEALSPEICAFIDELAREKTSMCRLLAGVAGVRSLGVYLKEGEQEGIVLVFNGEEPL</sequence>
<dbReference type="SMART" id="SM00304">
    <property type="entry name" value="HAMP"/>
    <property type="match status" value="1"/>
</dbReference>
<dbReference type="eggNOG" id="COG3850">
    <property type="taxonomic scope" value="Bacteria"/>
</dbReference>
<dbReference type="CDD" id="cd06225">
    <property type="entry name" value="HAMP"/>
    <property type="match status" value="1"/>
</dbReference>
<dbReference type="CDD" id="cd00130">
    <property type="entry name" value="PAS"/>
    <property type="match status" value="4"/>
</dbReference>
<dbReference type="PROSITE" id="PS50885">
    <property type="entry name" value="HAMP"/>
    <property type="match status" value="1"/>
</dbReference>
<feature type="transmembrane region" description="Helical" evidence="13">
    <location>
        <begin position="12"/>
        <end position="33"/>
    </location>
</feature>
<dbReference type="InterPro" id="IPR003660">
    <property type="entry name" value="HAMP_dom"/>
</dbReference>
<feature type="domain" description="PAS" evidence="16">
    <location>
        <begin position="783"/>
        <end position="838"/>
    </location>
</feature>
<keyword evidence="12" id="KW-0175">Coiled coil</keyword>
<evidence type="ECO:0000256" key="7">
    <source>
        <dbReference type="ARBA" id="ARBA00022692"/>
    </source>
</evidence>
<dbReference type="Pfam" id="PF00989">
    <property type="entry name" value="PAS"/>
    <property type="match status" value="1"/>
</dbReference>
<evidence type="ECO:0000256" key="6">
    <source>
        <dbReference type="ARBA" id="ARBA00022679"/>
    </source>
</evidence>
<proteinExistence type="predicted"/>
<dbReference type="STRING" id="269799.Gmet_3477"/>
<feature type="domain" description="PAS" evidence="16">
    <location>
        <begin position="493"/>
        <end position="537"/>
    </location>
</feature>
<feature type="modified residue" description="4-aspartylphosphate" evidence="11">
    <location>
        <position position="1226"/>
    </location>
</feature>
<keyword evidence="7 13" id="KW-0812">Transmembrane</keyword>
<dbReference type="Pfam" id="PF00672">
    <property type="entry name" value="HAMP"/>
    <property type="match status" value="1"/>
</dbReference>
<dbReference type="PRINTS" id="PR00344">
    <property type="entry name" value="BCTRLSENSOR"/>
</dbReference>